<name>A0A1I2GX14_9BACT</name>
<reference evidence="4" key="1">
    <citation type="submission" date="2016-10" db="EMBL/GenBank/DDBJ databases">
        <authorList>
            <person name="Varghese N."/>
            <person name="Submissions S."/>
        </authorList>
    </citation>
    <scope>NUCLEOTIDE SEQUENCE [LARGE SCALE GENOMIC DNA]</scope>
    <source>
        <strain evidence="4">ATCC 25963</strain>
    </source>
</reference>
<dbReference type="PROSITE" id="PS51257">
    <property type="entry name" value="PROKAR_LIPOPROTEIN"/>
    <property type="match status" value="1"/>
</dbReference>
<dbReference type="OrthoDB" id="5502981at2"/>
<dbReference type="EMBL" id="FOMX01000036">
    <property type="protein sequence ID" value="SFF22474.1"/>
    <property type="molecule type" value="Genomic_DNA"/>
</dbReference>
<sequence>MLTLLRSLAGAAATSLVVGACFNPSGQTTDATADPTAPTDSTAATGPASATDSDPTAAPATATSEPTTTTTDPTTQTTAVDTGDGPCPACQAPTPYCAGGGCVGCQDLAAHGLACADLDPAKPHCDAGGECVACAVDDHCGVPLHCDPEQNTCVTCVEDAHCGDTLTCADGQCVGCTVDTQCPAIQPICDPRTQTCRGCRDHGECPDTACELDVGACFPQLATGRWYVDPGVPCAEGDKCVLGNECCSVEQAVERAVADPKPFQIVYIKPGVQARPVHVAVSGKRIALLGEPGVVFTVPTADAVFRVADDVNLQPIDSKLYVSRLYVTKGMPPSVASCGDGGQVWLDEVNVFDVPGAALHAVRCQLTVRRSSFRLVNAGATSDIGGIVGAENSIFGDTLTGAPLQSLGGGKLRLLYTTVVDKGASGKGVLNCLDPASVTIRNSILAGVGGEIQCPDVELTIADTVTTAAGLDGPNITTIGVDSLASIFADYAGGSYHLGPGAALLDHSAVWQIGDPTVDIDGEPRTAVEGAPDFAGADRP</sequence>
<gene>
    <name evidence="3" type="ORF">SAMN02745121_07600</name>
</gene>
<feature type="compositionally biased region" description="Low complexity" evidence="1">
    <location>
        <begin position="28"/>
        <end position="80"/>
    </location>
</feature>
<proteinExistence type="predicted"/>
<protein>
    <submittedName>
        <fullName evidence="3">Uncharacterized protein</fullName>
    </submittedName>
</protein>
<accession>A0A1I2GX14</accession>
<evidence type="ECO:0000256" key="1">
    <source>
        <dbReference type="SAM" id="MobiDB-lite"/>
    </source>
</evidence>
<dbReference type="Proteomes" id="UP000199400">
    <property type="component" value="Unassembled WGS sequence"/>
</dbReference>
<dbReference type="AlphaFoldDB" id="A0A1I2GX14"/>
<evidence type="ECO:0000313" key="4">
    <source>
        <dbReference type="Proteomes" id="UP000199400"/>
    </source>
</evidence>
<keyword evidence="2" id="KW-0732">Signal</keyword>
<evidence type="ECO:0000313" key="3">
    <source>
        <dbReference type="EMBL" id="SFF22474.1"/>
    </source>
</evidence>
<dbReference type="RefSeq" id="WP_143141263.1">
    <property type="nucleotide sequence ID" value="NZ_FOMX01000036.1"/>
</dbReference>
<dbReference type="STRING" id="54.SAMN02745121_07600"/>
<evidence type="ECO:0000256" key="2">
    <source>
        <dbReference type="SAM" id="SignalP"/>
    </source>
</evidence>
<feature type="chain" id="PRO_5011646957" evidence="2">
    <location>
        <begin position="21"/>
        <end position="540"/>
    </location>
</feature>
<keyword evidence="4" id="KW-1185">Reference proteome</keyword>
<organism evidence="3 4">
    <name type="scientific">Nannocystis exedens</name>
    <dbReference type="NCBI Taxonomy" id="54"/>
    <lineage>
        <taxon>Bacteria</taxon>
        <taxon>Pseudomonadati</taxon>
        <taxon>Myxococcota</taxon>
        <taxon>Polyangia</taxon>
        <taxon>Nannocystales</taxon>
        <taxon>Nannocystaceae</taxon>
        <taxon>Nannocystis</taxon>
    </lineage>
</organism>
<feature type="region of interest" description="Disordered" evidence="1">
    <location>
        <begin position="27"/>
        <end position="80"/>
    </location>
</feature>
<feature type="signal peptide" evidence="2">
    <location>
        <begin position="1"/>
        <end position="20"/>
    </location>
</feature>